<reference evidence="12 13" key="1">
    <citation type="submission" date="2021-02" db="EMBL/GenBank/DDBJ databases">
        <title>Genome assembly of Pseudopithomyces chartarum.</title>
        <authorList>
            <person name="Jauregui R."/>
            <person name="Singh J."/>
            <person name="Voisey C."/>
        </authorList>
    </citation>
    <scope>NUCLEOTIDE SEQUENCE [LARGE SCALE GENOMIC DNA]</scope>
    <source>
        <strain evidence="12 13">AGR01</strain>
    </source>
</reference>
<evidence type="ECO:0000256" key="9">
    <source>
        <dbReference type="ARBA" id="ARBA00023004"/>
    </source>
</evidence>
<dbReference type="InterPro" id="IPR050411">
    <property type="entry name" value="AlphaKG_dependent_hydroxylases"/>
</dbReference>
<proteinExistence type="inferred from homology"/>
<dbReference type="InterPro" id="IPR027417">
    <property type="entry name" value="P-loop_NTPase"/>
</dbReference>
<evidence type="ECO:0000313" key="13">
    <source>
        <dbReference type="Proteomes" id="UP001280581"/>
    </source>
</evidence>
<feature type="region of interest" description="Disordered" evidence="10">
    <location>
        <begin position="1346"/>
        <end position="1405"/>
    </location>
</feature>
<evidence type="ECO:0000256" key="4">
    <source>
        <dbReference type="ARBA" id="ARBA00008654"/>
    </source>
</evidence>
<dbReference type="GO" id="GO:0045329">
    <property type="term" value="P:carnitine biosynthetic process"/>
    <property type="evidence" value="ECO:0007669"/>
    <property type="project" value="UniProtKB-KW"/>
</dbReference>
<evidence type="ECO:0000256" key="10">
    <source>
        <dbReference type="SAM" id="MobiDB-lite"/>
    </source>
</evidence>
<feature type="compositionally biased region" description="Basic residues" evidence="10">
    <location>
        <begin position="52"/>
        <end position="70"/>
    </location>
</feature>
<dbReference type="CDD" id="cd00250">
    <property type="entry name" value="CAS_like"/>
    <property type="match status" value="1"/>
</dbReference>
<dbReference type="GO" id="GO:0050353">
    <property type="term" value="F:trimethyllysine dioxygenase activity"/>
    <property type="evidence" value="ECO:0007669"/>
    <property type="project" value="InterPro"/>
</dbReference>
<evidence type="ECO:0000256" key="8">
    <source>
        <dbReference type="ARBA" id="ARBA00023002"/>
    </source>
</evidence>
<keyword evidence="8" id="KW-0560">Oxidoreductase</keyword>
<dbReference type="Gene3D" id="3.40.50.300">
    <property type="entry name" value="P-loop containing nucleotide triphosphate hydrolases"/>
    <property type="match status" value="1"/>
</dbReference>
<dbReference type="PANTHER" id="PTHR10696:SF51">
    <property type="entry name" value="TRIMETHYLLYSINE DIOXYGENASE, MITOCHONDRIAL"/>
    <property type="match status" value="1"/>
</dbReference>
<protein>
    <recommendedName>
        <fullName evidence="11">TauD/TfdA-like domain-containing protein</fullName>
    </recommendedName>
</protein>
<comment type="cofactor">
    <cofactor evidence="2">
        <name>L-ascorbate</name>
        <dbReference type="ChEBI" id="CHEBI:38290"/>
    </cofactor>
</comment>
<keyword evidence="6" id="KW-0124">Carnitine biosynthesis</keyword>
<comment type="cofactor">
    <cofactor evidence="1">
        <name>Fe(2+)</name>
        <dbReference type="ChEBI" id="CHEBI:29033"/>
    </cofactor>
</comment>
<keyword evidence="5" id="KW-0479">Metal-binding</keyword>
<accession>A0AAN6LVX8</accession>
<dbReference type="Pfam" id="PF02668">
    <property type="entry name" value="TauD"/>
    <property type="match status" value="1"/>
</dbReference>
<feature type="domain" description="TauD/TfdA-like" evidence="11">
    <location>
        <begin position="1621"/>
        <end position="1843"/>
    </location>
</feature>
<sequence length="1871" mass="213375">MESDTNIGNSSPDNDVAMVDGSRAEDESQQLAATADMPGRDPAKADAAAATTKRKSRTRAIDRKPKRAAARRKESSQSTIASAPPRCTTRRRNQTKVYTVGKQKQKDSFINIDNPEATIAAYCGFNDIGTFRNFLLSPWVISFYVRYLEYSAHSHKTTISLLDDAPYEEYWQHEAEVDTIYPLEKIFVNKHEKKTQLSYGAGLVAWQFLRQIRKGVLKYANEDAAASFSALTKRQLPQGVKAPTKSNLPNFGPFEQWDETELEPLNRCLCLFAHLKYVTSPTQWDTRFHGRTPWNSSVLVGIDYVPNWMVGTEVAERQAPDEVQDSELIMQTRTLEVRWKCKSKNQKNVQFVNELQDRDNYDEVPKKVKVLLNEQMTGPELRDKIREAFYLHQHDGQLEQLILNAPSKDEEEDMTFNVLNCDWDTVTKVIFDYPDEDTPLYFTVLMRVRDDTESPWDNEGPPSPLAPFLTVKDSDVAPKEPMTAAEREQVYRTVFQMTVPSLETPFEPLKLFKNDRARMTKFFDGYDVDSQQGRRNWQLKILDEIAGTQPAFDQDPSMLNFKRFRAEIATALNRAAEDGRSAAIDLEEDEAYVGARERYYAYQSATGGTDAHVGPPIETSVSAFDMIRQGSYDDVKEFYSLTHKSKGLIKRSFRAWQVNGLAWALSRLYRKIPLDEKASPEAKKAAGLLTQPYLIPGLMIQDMTGAVEYEGGQPVCKPFFLQVPKNLVRQWAEEIMEFWPYFTLIIGYDDGQLPPFIQDHVVSTSAIRAWPKPDLWPAKLRYIFDRTDAKNCRTIYLTSYETHVTRSLWQEEKTHPAIPYSPPLFDDKRKEAFKSEEWVEVIDHSHLKDVFSIAISDEATKVKTPGGRRHVATRLLCASRLIFATATPMHNTGTCILGPIDLIWRTLLPTLDEYPAETQEWIFTRMGKMSTFADIESLESCDVRRLAALNPHTVKTLLNGHDKTHIAKFFPFVDALISLRRNSSSRIPRDEAATRICEMRKLIKPHYLKTKRLERHANEQAEFQWLYRDAANTFARKGTLEMRSKLQIWSRQKVVFGIAEMRELLIISGSTQAAKFNLLCTQLSQSTLSEALHHHRTHGWTGYDVVNFMCHAMRQPPPKTASGFLRYMAHGSPLLRGLARGMHNHIAQNRHGKLLVTEDVPLLAWWWDLFMNMSLLQTATYHSGLSSSDRDSLVKKFNTVNHPELTALVLPYKMNSPREVTIVKFMVKDSIHAYREGKKIDKYIVELATIAIDPGVRKLAVELLNEYQAEIRAAQDDPENASLMEDLRKHQRVEEEKLKAAMKNDSSGAKTVPESPDQLDVNNIIGDRKREVKRPALYMDEKWSNSGKFLGTTHENEPGGRSMKRNFHPRSRIAEIFTSDEEEEDEDLGAVSGYGEQHENEDEDLNLSDAGFEETTETPPTEKQRRLQASKKLKASIPVWSEQSRTLVNKLLAEYHREYTDDDLNTDSILRRALKYIHCRKMGLPLDDTPTIHVKTKYMAKVCLNLAHIPGNISIKNAVDSNNSISINWSDGHESVFDKNFLQEAGASSTQRATIRQGQEDIVLWDSSIAHSKPGQEWQKLTESGPDHLIEAVLHDIVGHPSPFPSFQYLTSTTKSRANRMGRQQRKFGFCYVKNVDTTPEATESLLERISFIRETHYGGFYDFTADLASKDTAYTNIKLEAHTDNTYFSDPAGLQAFHLLSHTDGKGGTSLLVDGFKAAEELLHEDKEAYHILATVNVHAHASGNDGISIQPYKGFPVLEHDVDTGALLRVRWNTSDRAGIELPLGEVGKWYAAARKFDAILKREKNEYWEQLQPGNVLIFDNWRVLHGRSEFTGKRRICGGYINRDDWMSKYKMLHFGKEKVLKHLASG</sequence>
<dbReference type="InterPro" id="IPR003819">
    <property type="entry name" value="TauD/TfdA-like"/>
</dbReference>
<dbReference type="InterPro" id="IPR042098">
    <property type="entry name" value="TauD-like_sf"/>
</dbReference>
<name>A0AAN6LVX8_9PLEO</name>
<feature type="region of interest" description="Disordered" evidence="10">
    <location>
        <begin position="1300"/>
        <end position="1320"/>
    </location>
</feature>
<dbReference type="SUPFAM" id="SSF51197">
    <property type="entry name" value="Clavaminate synthase-like"/>
    <property type="match status" value="1"/>
</dbReference>
<evidence type="ECO:0000256" key="7">
    <source>
        <dbReference type="ARBA" id="ARBA00022964"/>
    </source>
</evidence>
<dbReference type="Gene3D" id="3.60.130.10">
    <property type="entry name" value="Clavaminate synthase-like"/>
    <property type="match status" value="1"/>
</dbReference>
<comment type="caution">
    <text evidence="12">The sequence shown here is derived from an EMBL/GenBank/DDBJ whole genome shotgun (WGS) entry which is preliminary data.</text>
</comment>
<evidence type="ECO:0000256" key="2">
    <source>
        <dbReference type="ARBA" id="ARBA00001961"/>
    </source>
</evidence>
<evidence type="ECO:0000256" key="6">
    <source>
        <dbReference type="ARBA" id="ARBA00022873"/>
    </source>
</evidence>
<feature type="region of interest" description="Disordered" evidence="10">
    <location>
        <begin position="1"/>
        <end position="91"/>
    </location>
</feature>
<gene>
    <name evidence="12" type="ORF">GRF29_112g640406</name>
</gene>
<dbReference type="InterPro" id="IPR012776">
    <property type="entry name" value="Trimethyllysine_dOase"/>
</dbReference>
<evidence type="ECO:0000256" key="3">
    <source>
        <dbReference type="ARBA" id="ARBA00005022"/>
    </source>
</evidence>
<dbReference type="SUPFAM" id="SSF52540">
    <property type="entry name" value="P-loop containing nucleoside triphosphate hydrolases"/>
    <property type="match status" value="1"/>
</dbReference>
<feature type="compositionally biased region" description="Basic residues" evidence="10">
    <location>
        <begin position="1362"/>
        <end position="1371"/>
    </location>
</feature>
<evidence type="ECO:0000259" key="11">
    <source>
        <dbReference type="Pfam" id="PF02668"/>
    </source>
</evidence>
<dbReference type="GO" id="GO:0005506">
    <property type="term" value="F:iron ion binding"/>
    <property type="evidence" value="ECO:0007669"/>
    <property type="project" value="InterPro"/>
</dbReference>
<evidence type="ECO:0000256" key="1">
    <source>
        <dbReference type="ARBA" id="ARBA00001954"/>
    </source>
</evidence>
<feature type="compositionally biased region" description="Polar residues" evidence="10">
    <location>
        <begin position="1"/>
        <end position="13"/>
    </location>
</feature>
<dbReference type="PANTHER" id="PTHR10696">
    <property type="entry name" value="GAMMA-BUTYROBETAINE HYDROXYLASE-RELATED"/>
    <property type="match status" value="1"/>
</dbReference>
<dbReference type="EMBL" id="WVTA01000011">
    <property type="protein sequence ID" value="KAK3203236.1"/>
    <property type="molecule type" value="Genomic_DNA"/>
</dbReference>
<keyword evidence="13" id="KW-1185">Reference proteome</keyword>
<comment type="pathway">
    <text evidence="3">Amine and polyamine biosynthesis; carnitine biosynthesis.</text>
</comment>
<feature type="compositionally biased region" description="Acidic residues" evidence="10">
    <location>
        <begin position="1378"/>
        <end position="1388"/>
    </location>
</feature>
<keyword evidence="9" id="KW-0408">Iron</keyword>
<comment type="similarity">
    <text evidence="4">Belongs to the gamma-BBH/TMLD family.</text>
</comment>
<organism evidence="12 13">
    <name type="scientific">Pseudopithomyces chartarum</name>
    <dbReference type="NCBI Taxonomy" id="1892770"/>
    <lineage>
        <taxon>Eukaryota</taxon>
        <taxon>Fungi</taxon>
        <taxon>Dikarya</taxon>
        <taxon>Ascomycota</taxon>
        <taxon>Pezizomycotina</taxon>
        <taxon>Dothideomycetes</taxon>
        <taxon>Pleosporomycetidae</taxon>
        <taxon>Pleosporales</taxon>
        <taxon>Massarineae</taxon>
        <taxon>Didymosphaeriaceae</taxon>
        <taxon>Pseudopithomyces</taxon>
    </lineage>
</organism>
<keyword evidence="7" id="KW-0223">Dioxygenase</keyword>
<evidence type="ECO:0000256" key="5">
    <source>
        <dbReference type="ARBA" id="ARBA00022723"/>
    </source>
</evidence>
<dbReference type="Proteomes" id="UP001280581">
    <property type="component" value="Unassembled WGS sequence"/>
</dbReference>
<dbReference type="NCBIfam" id="TIGR02410">
    <property type="entry name" value="carnitine_TMLD"/>
    <property type="match status" value="1"/>
</dbReference>
<dbReference type="GO" id="GO:0005739">
    <property type="term" value="C:mitochondrion"/>
    <property type="evidence" value="ECO:0007669"/>
    <property type="project" value="TreeGrafter"/>
</dbReference>
<evidence type="ECO:0000313" key="12">
    <source>
        <dbReference type="EMBL" id="KAK3203236.1"/>
    </source>
</evidence>
<dbReference type="FunFam" id="3.60.130.10:FF:000001">
    <property type="entry name" value="Trimethyllysine dioxygenase, mitochondrial"/>
    <property type="match status" value="1"/>
</dbReference>